<keyword evidence="7" id="KW-1185">Reference proteome</keyword>
<organism evidence="6 7">
    <name type="scientific">Heterodermia speciosa</name>
    <dbReference type="NCBI Taxonomy" id="116794"/>
    <lineage>
        <taxon>Eukaryota</taxon>
        <taxon>Fungi</taxon>
        <taxon>Dikarya</taxon>
        <taxon>Ascomycota</taxon>
        <taxon>Pezizomycotina</taxon>
        <taxon>Lecanoromycetes</taxon>
        <taxon>OSLEUM clade</taxon>
        <taxon>Lecanoromycetidae</taxon>
        <taxon>Caliciales</taxon>
        <taxon>Physciaceae</taxon>
        <taxon>Heterodermia</taxon>
    </lineage>
</organism>
<dbReference type="InterPro" id="IPR000172">
    <property type="entry name" value="GMC_OxRdtase_N"/>
</dbReference>
<sequence length="894" mass="93922">MMWYPAAVLIASAWLISLSFAIHLNSRDIDAPLLDSYDYIVVGCGISGLVVTNRLSEDPGVTVLCIEAGIADHYEPVVQYPVYVGADIGGVYDWDLSTVPQTQLDGNTRPMPQGKVLGGGSILNAMCWNRGGADDYDAWEALGNPGWGWSGMLPYFIKSETYTPVYSEEIAQEYSANYNPAVHGTSGPVQVSYPKYFYPQSINLFEGLNSLGIPTQFDPNDGTSAGPALVPTDLDPNNQTRSDARRAYFDPVVDRNNFHVITGQHVTRILIEGIGGNSEVTNPTAGGNENGEGTADGNPDGFGFGPGASSPPETPPGGGHRFVRRQDPAHADLHITGVEFAPNASAPRRTIFATREVIVAAGSLHSAQLLQLSGIGPSSLLNEYNIPIALDLPGVGNNLQDHCLVGTFYPYNNNSYPSPTALTTNATFNAAAGVQYTTNKTGPWTAGSPNALAFNPLPLITKAHGLILVNATFQDPTTYLRAGLDPTLIAGFTLQKRSLVERLWQTNVAAYEIINNNAGSLTVAVMHPFSRGAVYINSADPFEPPQIDPRWLSNPVDRQILVEAIRFNREILATPSMQLLQAAQFVPPIDADEDAINQVINNGIRTEFHPSGTCAMLPLEQGGVVDPHLRVWGTRNLRVVDAGIFPMVPAAHLQAVVYGVAEKAADIIKADNANVQPSAAPTSSATVTSATTIQLATSTLVNPNLSSASSAHASSSPTHTSLSGAQSTSSAHASHSAVPAAHTYPLTTVNLASSYSLPSASSATSVSLTIQASFTSSLIPLSSLSAVLSTLDVTGIIQSNSEAVATTNPPPTSSLLSPPELTSSVSAALTSGGVPASVASSLVSVIVGSQPASTSLSPSASALAALSQEAEQAAIEAFIQWLLSFFNGRKSDGS</sequence>
<reference evidence="6" key="1">
    <citation type="submission" date="2021-03" db="EMBL/GenBank/DDBJ databases">
        <authorList>
            <person name="Tagirdzhanova G."/>
        </authorList>
    </citation>
    <scope>NUCLEOTIDE SEQUENCE</scope>
</reference>
<gene>
    <name evidence="6" type="ORF">HETSPECPRED_002059</name>
</gene>
<accession>A0A8H3IDR0</accession>
<evidence type="ECO:0000256" key="3">
    <source>
        <dbReference type="SAM" id="MobiDB-lite"/>
    </source>
</evidence>
<dbReference type="PROSITE" id="PS00623">
    <property type="entry name" value="GMC_OXRED_1"/>
    <property type="match status" value="1"/>
</dbReference>
<dbReference type="AlphaFoldDB" id="A0A8H3IDR0"/>
<feature type="region of interest" description="Disordered" evidence="3">
    <location>
        <begin position="706"/>
        <end position="736"/>
    </location>
</feature>
<dbReference type="Gene3D" id="3.50.50.60">
    <property type="entry name" value="FAD/NAD(P)-binding domain"/>
    <property type="match status" value="2"/>
</dbReference>
<dbReference type="Gene3D" id="3.30.560.10">
    <property type="entry name" value="Glucose Oxidase, domain 3"/>
    <property type="match status" value="2"/>
</dbReference>
<dbReference type="EMBL" id="CAJPDS010000014">
    <property type="protein sequence ID" value="CAF9914723.1"/>
    <property type="molecule type" value="Genomic_DNA"/>
</dbReference>
<keyword evidence="2" id="KW-0274">FAD</keyword>
<keyword evidence="4" id="KW-0732">Signal</keyword>
<dbReference type="InterPro" id="IPR036188">
    <property type="entry name" value="FAD/NAD-bd_sf"/>
</dbReference>
<dbReference type="GO" id="GO:0050660">
    <property type="term" value="F:flavin adenine dinucleotide binding"/>
    <property type="evidence" value="ECO:0007669"/>
    <property type="project" value="InterPro"/>
</dbReference>
<feature type="domain" description="Glucose-methanol-choline oxidoreductase N-terminal" evidence="5">
    <location>
        <begin position="114"/>
        <end position="137"/>
    </location>
</feature>
<comment type="similarity">
    <text evidence="1 2">Belongs to the GMC oxidoreductase family.</text>
</comment>
<feature type="compositionally biased region" description="Polar residues" evidence="3">
    <location>
        <begin position="278"/>
        <end position="287"/>
    </location>
</feature>
<comment type="caution">
    <text evidence="6">The sequence shown here is derived from an EMBL/GenBank/DDBJ whole genome shotgun (WGS) entry which is preliminary data.</text>
</comment>
<dbReference type="Pfam" id="PF05199">
    <property type="entry name" value="GMC_oxred_C"/>
    <property type="match status" value="1"/>
</dbReference>
<evidence type="ECO:0000256" key="2">
    <source>
        <dbReference type="RuleBase" id="RU003968"/>
    </source>
</evidence>
<protein>
    <recommendedName>
        <fullName evidence="5">Glucose-methanol-choline oxidoreductase N-terminal domain-containing protein</fullName>
    </recommendedName>
</protein>
<dbReference type="PANTHER" id="PTHR11552:SF115">
    <property type="entry name" value="DEHYDROGENASE XPTC-RELATED"/>
    <property type="match status" value="1"/>
</dbReference>
<feature type="signal peptide" evidence="4">
    <location>
        <begin position="1"/>
        <end position="21"/>
    </location>
</feature>
<name>A0A8H3IDR0_9LECA</name>
<evidence type="ECO:0000259" key="5">
    <source>
        <dbReference type="PROSITE" id="PS00623"/>
    </source>
</evidence>
<dbReference type="SUPFAM" id="SSF51905">
    <property type="entry name" value="FAD/NAD(P)-binding domain"/>
    <property type="match status" value="1"/>
</dbReference>
<feature type="chain" id="PRO_5034486620" description="Glucose-methanol-choline oxidoreductase N-terminal domain-containing protein" evidence="4">
    <location>
        <begin position="22"/>
        <end position="894"/>
    </location>
</feature>
<evidence type="ECO:0000256" key="4">
    <source>
        <dbReference type="SAM" id="SignalP"/>
    </source>
</evidence>
<feature type="region of interest" description="Disordered" evidence="3">
    <location>
        <begin position="276"/>
        <end position="324"/>
    </location>
</feature>
<dbReference type="PANTHER" id="PTHR11552">
    <property type="entry name" value="GLUCOSE-METHANOL-CHOLINE GMC OXIDOREDUCTASE"/>
    <property type="match status" value="1"/>
</dbReference>
<evidence type="ECO:0000313" key="7">
    <source>
        <dbReference type="Proteomes" id="UP000664521"/>
    </source>
</evidence>
<dbReference type="Proteomes" id="UP000664521">
    <property type="component" value="Unassembled WGS sequence"/>
</dbReference>
<keyword evidence="2" id="KW-0285">Flavoprotein</keyword>
<feature type="region of interest" description="Disordered" evidence="3">
    <location>
        <begin position="217"/>
        <end position="241"/>
    </location>
</feature>
<evidence type="ECO:0000313" key="6">
    <source>
        <dbReference type="EMBL" id="CAF9914723.1"/>
    </source>
</evidence>
<evidence type="ECO:0000256" key="1">
    <source>
        <dbReference type="ARBA" id="ARBA00010790"/>
    </source>
</evidence>
<dbReference type="InterPro" id="IPR007867">
    <property type="entry name" value="GMC_OxRtase_C"/>
</dbReference>
<dbReference type="InterPro" id="IPR012132">
    <property type="entry name" value="GMC_OxRdtase"/>
</dbReference>
<dbReference type="OrthoDB" id="269227at2759"/>
<dbReference type="SUPFAM" id="SSF54373">
    <property type="entry name" value="FAD-linked reductases, C-terminal domain"/>
    <property type="match status" value="1"/>
</dbReference>
<dbReference type="Pfam" id="PF00732">
    <property type="entry name" value="GMC_oxred_N"/>
    <property type="match status" value="2"/>
</dbReference>
<dbReference type="GO" id="GO:0016614">
    <property type="term" value="F:oxidoreductase activity, acting on CH-OH group of donors"/>
    <property type="evidence" value="ECO:0007669"/>
    <property type="project" value="InterPro"/>
</dbReference>
<proteinExistence type="inferred from homology"/>
<dbReference type="GO" id="GO:0044550">
    <property type="term" value="P:secondary metabolite biosynthetic process"/>
    <property type="evidence" value="ECO:0007669"/>
    <property type="project" value="TreeGrafter"/>
</dbReference>